<feature type="compositionally biased region" description="Low complexity" evidence="1">
    <location>
        <begin position="157"/>
        <end position="193"/>
    </location>
</feature>
<evidence type="ECO:0000256" key="2">
    <source>
        <dbReference type="SAM" id="Phobius"/>
    </source>
</evidence>
<keyword evidence="2" id="KW-0472">Membrane</keyword>
<feature type="transmembrane region" description="Helical" evidence="2">
    <location>
        <begin position="195"/>
        <end position="216"/>
    </location>
</feature>
<sequence>MAKAPKPSQPPSLFPQSLKECQNLWLNLTLFNEFPGFSPVQCPCSVDILNGSDPSQTPIFQTTVSPLTSTAEWLVDVTAGASLQLVIAAIGAASNPGTTFSTTTHYTSSASTIATTTTAPDASSTLSSVTLPSTGEAASSTVSATQTPSALDESSISSGSPARTATSPTATTSGPPDKSLSRSTPTSRRPSSNTVAGVVVGALAVIVLIVLARCLVLRRRRARRRATGTQALAVSPHPSYLSWLPLKPRSALSSYQASQAGSLCSDSQLSVSVAESKQPLTTWNPRRFVCEQADGTTVPTPDAGARFRLPRALQHAHEPASGSVNLARGAGASAPDEDGAQA</sequence>
<feature type="region of interest" description="Disordered" evidence="1">
    <location>
        <begin position="315"/>
        <end position="342"/>
    </location>
</feature>
<dbReference type="AlphaFoldDB" id="A0A5K1K3E3"/>
<accession>A0A5K1K3E3</accession>
<dbReference type="EMBL" id="LR728431">
    <property type="protein sequence ID" value="VWP00388.1"/>
    <property type="molecule type" value="Genomic_DNA"/>
</dbReference>
<name>A0A5K1K3E3_9APHY</name>
<feature type="region of interest" description="Disordered" evidence="1">
    <location>
        <begin position="137"/>
        <end position="193"/>
    </location>
</feature>
<keyword evidence="2" id="KW-1133">Transmembrane helix</keyword>
<protein>
    <submittedName>
        <fullName evidence="3">N/A</fullName>
    </submittedName>
</protein>
<feature type="compositionally biased region" description="Polar residues" evidence="1">
    <location>
        <begin position="137"/>
        <end position="156"/>
    </location>
</feature>
<reference evidence="3" key="1">
    <citation type="submission" date="2019-10" db="EMBL/GenBank/DDBJ databases">
        <authorList>
            <person name="Nor Muhammad N."/>
        </authorList>
    </citation>
    <scope>NUCLEOTIDE SEQUENCE</scope>
</reference>
<organism evidence="3">
    <name type="scientific">Ganoderma boninense</name>
    <dbReference type="NCBI Taxonomy" id="34458"/>
    <lineage>
        <taxon>Eukaryota</taxon>
        <taxon>Fungi</taxon>
        <taxon>Dikarya</taxon>
        <taxon>Basidiomycota</taxon>
        <taxon>Agaricomycotina</taxon>
        <taxon>Agaricomycetes</taxon>
        <taxon>Polyporales</taxon>
        <taxon>Polyporaceae</taxon>
        <taxon>Ganoderma</taxon>
    </lineage>
</organism>
<evidence type="ECO:0000313" key="3">
    <source>
        <dbReference type="EMBL" id="VWP00388.1"/>
    </source>
</evidence>
<keyword evidence="2" id="KW-0812">Transmembrane</keyword>
<proteinExistence type="predicted"/>
<gene>
    <name evidence="3" type="primary">I1REJ1</name>
</gene>
<evidence type="ECO:0000256" key="1">
    <source>
        <dbReference type="SAM" id="MobiDB-lite"/>
    </source>
</evidence>